<protein>
    <submittedName>
        <fullName evidence="2">Uncharacterized protein</fullName>
    </submittedName>
</protein>
<feature type="compositionally biased region" description="Low complexity" evidence="1">
    <location>
        <begin position="57"/>
        <end position="74"/>
    </location>
</feature>
<dbReference type="EMBL" id="JAGMVJ010000029">
    <property type="protein sequence ID" value="KAH7069452.1"/>
    <property type="molecule type" value="Genomic_DNA"/>
</dbReference>
<reference evidence="2" key="1">
    <citation type="journal article" date="2021" name="Nat. Commun.">
        <title>Genetic determinants of endophytism in the Arabidopsis root mycobiome.</title>
        <authorList>
            <person name="Mesny F."/>
            <person name="Miyauchi S."/>
            <person name="Thiergart T."/>
            <person name="Pickel B."/>
            <person name="Atanasova L."/>
            <person name="Karlsson M."/>
            <person name="Huettel B."/>
            <person name="Barry K.W."/>
            <person name="Haridas S."/>
            <person name="Chen C."/>
            <person name="Bauer D."/>
            <person name="Andreopoulos W."/>
            <person name="Pangilinan J."/>
            <person name="LaButti K."/>
            <person name="Riley R."/>
            <person name="Lipzen A."/>
            <person name="Clum A."/>
            <person name="Drula E."/>
            <person name="Henrissat B."/>
            <person name="Kohler A."/>
            <person name="Grigoriev I.V."/>
            <person name="Martin F.M."/>
            <person name="Hacquard S."/>
        </authorList>
    </citation>
    <scope>NUCLEOTIDE SEQUENCE</scope>
    <source>
        <strain evidence="2">MPI-SDFR-AT-0120</strain>
    </source>
</reference>
<evidence type="ECO:0000313" key="2">
    <source>
        <dbReference type="EMBL" id="KAH7069452.1"/>
    </source>
</evidence>
<feature type="compositionally biased region" description="Polar residues" evidence="1">
    <location>
        <begin position="77"/>
        <end position="93"/>
    </location>
</feature>
<dbReference type="AlphaFoldDB" id="A0A8K0VS31"/>
<name>A0A8K0VS31_9PLEO</name>
<organism evidence="2 3">
    <name type="scientific">Paraphoma chrysanthemicola</name>
    <dbReference type="NCBI Taxonomy" id="798071"/>
    <lineage>
        <taxon>Eukaryota</taxon>
        <taxon>Fungi</taxon>
        <taxon>Dikarya</taxon>
        <taxon>Ascomycota</taxon>
        <taxon>Pezizomycotina</taxon>
        <taxon>Dothideomycetes</taxon>
        <taxon>Pleosporomycetidae</taxon>
        <taxon>Pleosporales</taxon>
        <taxon>Pleosporineae</taxon>
        <taxon>Phaeosphaeriaceae</taxon>
        <taxon>Paraphoma</taxon>
    </lineage>
</organism>
<evidence type="ECO:0000256" key="1">
    <source>
        <dbReference type="SAM" id="MobiDB-lite"/>
    </source>
</evidence>
<comment type="caution">
    <text evidence="2">The sequence shown here is derived from an EMBL/GenBank/DDBJ whole genome shotgun (WGS) entry which is preliminary data.</text>
</comment>
<sequence>MFVSAQMDSHMANPDAADFVFDGRRLDDIRSQNHHFEYLPPVVMASTRPRPSSLTIATAPSWRTPRTPTPRRATFLSPGTKSTTTSIPTSLPAFNQASTIPPVPPLSYWFPDTPSPLLTTLSPRYAASHQHLPTPVSPTSPNSPLNPFLIPPCETSRLFQLASPLLPASPLSVFGHAVSPMAMGMRTERKSSDWLVSPQTPASTCIQPQGQCGWTFLHPPSPTPRPSLTSAPTPLSPRFLFPRTPPCVPELASRRSISAVDALMARKASIGTSVLTMGRERAQWRSEFFQWLAVRRWESLEEMGEKERRWGWTDKFGRWKNVVRSKKEKRERLTVLRGIVMCG</sequence>
<gene>
    <name evidence="2" type="ORF">FB567DRAFT_224400</name>
</gene>
<proteinExistence type="predicted"/>
<dbReference type="OrthoDB" id="3800772at2759"/>
<keyword evidence="3" id="KW-1185">Reference proteome</keyword>
<accession>A0A8K0VS31</accession>
<dbReference type="Proteomes" id="UP000813461">
    <property type="component" value="Unassembled WGS sequence"/>
</dbReference>
<feature type="region of interest" description="Disordered" evidence="1">
    <location>
        <begin position="54"/>
        <end position="93"/>
    </location>
</feature>
<evidence type="ECO:0000313" key="3">
    <source>
        <dbReference type="Proteomes" id="UP000813461"/>
    </source>
</evidence>